<dbReference type="AlphaFoldDB" id="A0A0G3HCJ7"/>
<proteinExistence type="inferred from homology"/>
<dbReference type="GO" id="GO:0045892">
    <property type="term" value="P:negative regulation of DNA-templated transcription"/>
    <property type="evidence" value="ECO:0007669"/>
    <property type="project" value="UniProtKB-ARBA"/>
</dbReference>
<evidence type="ECO:0000313" key="4">
    <source>
        <dbReference type="Proteomes" id="UP000035540"/>
    </source>
</evidence>
<sequence>MSDTLNDDNVTCSCHEPNVHGYNENKAKYLARLKRIEGQARGIHRMIDEDQYCIDILTQVSAVTSALENVALALLQDHIKHCVTGAAQEGGEAADLKIEEAMKAIQKLVKS</sequence>
<dbReference type="InterPro" id="IPR003735">
    <property type="entry name" value="Metal_Tscrpt_repr"/>
</dbReference>
<reference evidence="4" key="2">
    <citation type="submission" date="2015-05" db="EMBL/GenBank/DDBJ databases">
        <title>Complete genome sequence of Corynebacterium testudinoris DSM 44614, recovered from necrotic lesions in the mouth of a tortoise.</title>
        <authorList>
            <person name="Ruckert C."/>
            <person name="Albersmeier A."/>
            <person name="Winkler A."/>
            <person name="Tauch A."/>
        </authorList>
    </citation>
    <scope>NUCLEOTIDE SEQUENCE [LARGE SCALE GENOMIC DNA]</scope>
    <source>
        <strain evidence="4">DSM 44614</strain>
    </source>
</reference>
<dbReference type="Proteomes" id="UP000035540">
    <property type="component" value="Chromosome"/>
</dbReference>
<keyword evidence="2" id="KW-0186">Copper</keyword>
<accession>A0A0G3HCJ7</accession>
<dbReference type="PATRIC" id="fig|136857.5.peg.2192"/>
<dbReference type="KEGG" id="cted:CTEST_11095"/>
<evidence type="ECO:0000313" key="3">
    <source>
        <dbReference type="EMBL" id="AKK09628.1"/>
    </source>
</evidence>
<protein>
    <recommendedName>
        <fullName evidence="5">Metal-sensitive transcriptional repressor</fullName>
    </recommendedName>
</protein>
<dbReference type="PANTHER" id="PTHR33677">
    <property type="entry name" value="TRANSCRIPTIONAL REPRESSOR FRMR-RELATED"/>
    <property type="match status" value="1"/>
</dbReference>
<dbReference type="RefSeq" id="WP_201774811.1">
    <property type="nucleotide sequence ID" value="NZ_CP011545.1"/>
</dbReference>
<keyword evidence="4" id="KW-1185">Reference proteome</keyword>
<dbReference type="CDD" id="cd10148">
    <property type="entry name" value="CsoR-like_DUF156"/>
    <property type="match status" value="1"/>
</dbReference>
<dbReference type="GO" id="GO:0003677">
    <property type="term" value="F:DNA binding"/>
    <property type="evidence" value="ECO:0007669"/>
    <property type="project" value="InterPro"/>
</dbReference>
<evidence type="ECO:0000256" key="2">
    <source>
        <dbReference type="ARBA" id="ARBA00023008"/>
    </source>
</evidence>
<evidence type="ECO:0008006" key="5">
    <source>
        <dbReference type="Google" id="ProtNLM"/>
    </source>
</evidence>
<dbReference type="PANTHER" id="PTHR33677:SF3">
    <property type="entry name" value="COPPER-SENSING TRANSCRIPTIONAL REPRESSOR RICR"/>
    <property type="match status" value="1"/>
</dbReference>
<dbReference type="EMBL" id="CP011545">
    <property type="protein sequence ID" value="AKK09628.1"/>
    <property type="molecule type" value="Genomic_DNA"/>
</dbReference>
<organism evidence="3 4">
    <name type="scientific">Corynebacterium testudinoris</name>
    <dbReference type="NCBI Taxonomy" id="136857"/>
    <lineage>
        <taxon>Bacteria</taxon>
        <taxon>Bacillati</taxon>
        <taxon>Actinomycetota</taxon>
        <taxon>Actinomycetes</taxon>
        <taxon>Mycobacteriales</taxon>
        <taxon>Corynebacteriaceae</taxon>
        <taxon>Corynebacterium</taxon>
    </lineage>
</organism>
<dbReference type="Gene3D" id="1.20.58.1000">
    <property type="entry name" value="Metal-sensitive repressor, helix protomer"/>
    <property type="match status" value="1"/>
</dbReference>
<evidence type="ECO:0000256" key="1">
    <source>
        <dbReference type="ARBA" id="ARBA00005428"/>
    </source>
</evidence>
<gene>
    <name evidence="3" type="ORF">CTEST_11095</name>
</gene>
<dbReference type="STRING" id="136857.CTEST_11095"/>
<comment type="similarity">
    <text evidence="1">Belongs to the CsoR family.</text>
</comment>
<reference evidence="3 4" key="1">
    <citation type="journal article" date="2015" name="Genome Announc.">
        <title>Complete Genome Sequence of the Type Strain Corynebacterium testudinoris DSM 44614, Recovered from Necrotic Lesions in the Mouth of a Tortoise.</title>
        <authorList>
            <person name="Ruckert C."/>
            <person name="Kriete M."/>
            <person name="Jaenicke S."/>
            <person name="Winkler A."/>
            <person name="Tauch A."/>
        </authorList>
    </citation>
    <scope>NUCLEOTIDE SEQUENCE [LARGE SCALE GENOMIC DNA]</scope>
    <source>
        <strain evidence="3 4">DSM 44614</strain>
    </source>
</reference>
<dbReference type="InterPro" id="IPR038390">
    <property type="entry name" value="Metal_Tscrpt_repr_sf"/>
</dbReference>
<dbReference type="GO" id="GO:0046872">
    <property type="term" value="F:metal ion binding"/>
    <property type="evidence" value="ECO:0007669"/>
    <property type="project" value="InterPro"/>
</dbReference>
<dbReference type="Pfam" id="PF02583">
    <property type="entry name" value="Trns_repr_metal"/>
    <property type="match status" value="1"/>
</dbReference>
<name>A0A0G3HCJ7_9CORY</name>